<evidence type="ECO:0000313" key="4">
    <source>
        <dbReference type="Proteomes" id="UP000321249"/>
    </source>
</evidence>
<keyword evidence="2" id="KW-0732">Signal</keyword>
<gene>
    <name evidence="3" type="ORF">FRZ32_02590</name>
</gene>
<evidence type="ECO:0000256" key="1">
    <source>
        <dbReference type="SAM" id="MobiDB-lite"/>
    </source>
</evidence>
<sequence length="138" mass="14447">MLNAWPIKARGLVAALVLLSASPAFAQAQGGKVAPSASRLLPDGTPPLLAGRWGDNGDCKQDVLLREDGTFQSYTGGEGRWSVESDVLTMAGAGGEVRLRVVELERDRMTVENDDGSIGHSQRCDGGVPATGEAQAQN</sequence>
<feature type="signal peptide" evidence="2">
    <location>
        <begin position="1"/>
        <end position="26"/>
    </location>
</feature>
<accession>A0A5C6TQ88</accession>
<dbReference type="AlphaFoldDB" id="A0A5C6TQ88"/>
<comment type="caution">
    <text evidence="3">The sequence shown here is derived from an EMBL/GenBank/DDBJ whole genome shotgun (WGS) entry which is preliminary data.</text>
</comment>
<evidence type="ECO:0000313" key="3">
    <source>
        <dbReference type="EMBL" id="TXC62642.1"/>
    </source>
</evidence>
<feature type="chain" id="PRO_5023110050" evidence="2">
    <location>
        <begin position="27"/>
        <end position="138"/>
    </location>
</feature>
<dbReference type="OrthoDB" id="7603893at2"/>
<feature type="region of interest" description="Disordered" evidence="1">
    <location>
        <begin position="110"/>
        <end position="138"/>
    </location>
</feature>
<dbReference type="Proteomes" id="UP000321249">
    <property type="component" value="Unassembled WGS sequence"/>
</dbReference>
<evidence type="ECO:0000256" key="2">
    <source>
        <dbReference type="SAM" id="SignalP"/>
    </source>
</evidence>
<proteinExistence type="predicted"/>
<reference evidence="3 4" key="1">
    <citation type="journal article" date="2015" name="J. Microbiol.">
        <title>Sphingosinicella ginsenosidimutans sp. nov., with ginsenoside converting activity.</title>
        <authorList>
            <person name="Kim J.K."/>
            <person name="Kang M.S."/>
            <person name="Park S.C."/>
            <person name="Kim K.M."/>
            <person name="Choi K."/>
            <person name="Yoon M.H."/>
            <person name="Im W.T."/>
        </authorList>
    </citation>
    <scope>NUCLEOTIDE SEQUENCE [LARGE SCALE GENOMIC DNA]</scope>
    <source>
        <strain evidence="3 4">BS-11</strain>
    </source>
</reference>
<dbReference type="EMBL" id="VOQQ01000001">
    <property type="protein sequence ID" value="TXC62642.1"/>
    <property type="molecule type" value="Genomic_DNA"/>
</dbReference>
<protein>
    <submittedName>
        <fullName evidence="3">Uncharacterized protein</fullName>
    </submittedName>
</protein>
<keyword evidence="4" id="KW-1185">Reference proteome</keyword>
<organism evidence="3 4">
    <name type="scientific">Allosphingosinicella ginsenosidimutans</name>
    <dbReference type="NCBI Taxonomy" id="1176539"/>
    <lineage>
        <taxon>Bacteria</taxon>
        <taxon>Pseudomonadati</taxon>
        <taxon>Pseudomonadota</taxon>
        <taxon>Alphaproteobacteria</taxon>
        <taxon>Sphingomonadales</taxon>
        <taxon>Sphingomonadaceae</taxon>
        <taxon>Allosphingosinicella</taxon>
    </lineage>
</organism>
<dbReference type="RefSeq" id="WP_147042030.1">
    <property type="nucleotide sequence ID" value="NZ_BAABIR010000002.1"/>
</dbReference>
<name>A0A5C6TQ88_9SPHN</name>